<proteinExistence type="predicted"/>
<feature type="chain" id="PRO_5011476099" evidence="1">
    <location>
        <begin position="23"/>
        <end position="164"/>
    </location>
</feature>
<dbReference type="RefSeq" id="WP_093324325.1">
    <property type="nucleotide sequence ID" value="NZ_FOSZ01000005.1"/>
</dbReference>
<dbReference type="EMBL" id="FOSZ01000005">
    <property type="protein sequence ID" value="SFL11546.1"/>
    <property type="molecule type" value="Genomic_DNA"/>
</dbReference>
<accession>A0A1I4F443</accession>
<keyword evidence="1" id="KW-0732">Signal</keyword>
<gene>
    <name evidence="2" type="ORF">SAMN04488036_105131</name>
</gene>
<dbReference type="OrthoDB" id="7862024at2"/>
<keyword evidence="3" id="KW-1185">Reference proteome</keyword>
<dbReference type="AlphaFoldDB" id="A0A1I4F443"/>
<evidence type="ECO:0000256" key="1">
    <source>
        <dbReference type="SAM" id="SignalP"/>
    </source>
</evidence>
<protein>
    <submittedName>
        <fullName evidence="2">Uncharacterized protein</fullName>
    </submittedName>
</protein>
<feature type="signal peptide" evidence="1">
    <location>
        <begin position="1"/>
        <end position="22"/>
    </location>
</feature>
<reference evidence="3" key="1">
    <citation type="submission" date="2016-10" db="EMBL/GenBank/DDBJ databases">
        <authorList>
            <person name="Varghese N."/>
            <person name="Submissions S."/>
        </authorList>
    </citation>
    <scope>NUCLEOTIDE SEQUENCE [LARGE SCALE GENOMIC DNA]</scope>
    <source>
        <strain evidence="3">DSM 28453</strain>
    </source>
</reference>
<dbReference type="Proteomes" id="UP000198851">
    <property type="component" value="Unassembled WGS sequence"/>
</dbReference>
<evidence type="ECO:0000313" key="3">
    <source>
        <dbReference type="Proteomes" id="UP000198851"/>
    </source>
</evidence>
<name>A0A1I4F443_9RHOB</name>
<evidence type="ECO:0000313" key="2">
    <source>
        <dbReference type="EMBL" id="SFL11546.1"/>
    </source>
</evidence>
<dbReference type="STRING" id="1280847.SAMN04488036_105131"/>
<organism evidence="2 3">
    <name type="scientific">Shimia haliotis</name>
    <dbReference type="NCBI Taxonomy" id="1280847"/>
    <lineage>
        <taxon>Bacteria</taxon>
        <taxon>Pseudomonadati</taxon>
        <taxon>Pseudomonadota</taxon>
        <taxon>Alphaproteobacteria</taxon>
        <taxon>Rhodobacterales</taxon>
        <taxon>Roseobacteraceae</taxon>
    </lineage>
</organism>
<sequence length="164" mass="17873">MSALRKFTLAVVFGSAALSAQAEQGDMGFSDSQTERAVSTLKTGLDGCMEAPPQFRVDCFQQAYVGTVRVIANASAYWEAEVAMTRISRALYGFIRANTDKSLGKERYHFRVRAVTEAAMPEAQAIYAQSVDQAVAIMRGGSTAEVKYFAPLAEVVEASRDQLR</sequence>